<sequence>MNLYDVLELTPSASINDIKRNYRRLAKKHHPDKNKDIASITKFQEISTAYEILSDDKSRKEYLMLNIDSQGMFQQFLNNILNNTLETEHLSRFGIKITEMNYDYLKTNLCDVLNSLDLNEVINFFKSGEFPIKKYDFNNICSDTDITEWNDDDATYLSKLPLELQKHNEQTLRVSVDITLDKLINKTIESLTVKRSIDDEYVNTDFSFNYKSQWVIFSGGGDCDSETVGDLIIKINLPENYDWQDNLIIYQHSITLYEYIYGTNISFKIGNQKIEYNNWVPSREGNIIMLDKINKCEFNFAIKFVLNYNDTESKRSVLKEYFN</sequence>
<dbReference type="AlphaFoldDB" id="A0A6C0IUN0"/>
<dbReference type="PANTHER" id="PTHR44360">
    <property type="entry name" value="DNAJ HOMOLOG SUBFAMILY B MEMBER 9"/>
    <property type="match status" value="1"/>
</dbReference>
<dbReference type="CDD" id="cd06257">
    <property type="entry name" value="DnaJ"/>
    <property type="match status" value="1"/>
</dbReference>
<dbReference type="SMART" id="SM00271">
    <property type="entry name" value="DnaJ"/>
    <property type="match status" value="1"/>
</dbReference>
<evidence type="ECO:0000259" key="2">
    <source>
        <dbReference type="PROSITE" id="PS50076"/>
    </source>
</evidence>
<dbReference type="Gene3D" id="1.10.287.110">
    <property type="entry name" value="DnaJ domain"/>
    <property type="match status" value="1"/>
</dbReference>
<dbReference type="InterPro" id="IPR018253">
    <property type="entry name" value="DnaJ_domain_CS"/>
</dbReference>
<dbReference type="PROSITE" id="PS50076">
    <property type="entry name" value="DNAJ_2"/>
    <property type="match status" value="1"/>
</dbReference>
<dbReference type="GO" id="GO:0036503">
    <property type="term" value="P:ERAD pathway"/>
    <property type="evidence" value="ECO:0007669"/>
    <property type="project" value="TreeGrafter"/>
</dbReference>
<dbReference type="InterPro" id="IPR051948">
    <property type="entry name" value="Hsp70_co-chaperone_J-domain"/>
</dbReference>
<proteinExistence type="predicted"/>
<organism evidence="3">
    <name type="scientific">viral metagenome</name>
    <dbReference type="NCBI Taxonomy" id="1070528"/>
    <lineage>
        <taxon>unclassified sequences</taxon>
        <taxon>metagenomes</taxon>
        <taxon>organismal metagenomes</taxon>
    </lineage>
</organism>
<dbReference type="InterPro" id="IPR001623">
    <property type="entry name" value="DnaJ_domain"/>
</dbReference>
<dbReference type="GO" id="GO:0051787">
    <property type="term" value="F:misfolded protein binding"/>
    <property type="evidence" value="ECO:0007669"/>
    <property type="project" value="TreeGrafter"/>
</dbReference>
<evidence type="ECO:0000256" key="1">
    <source>
        <dbReference type="ARBA" id="ARBA00023186"/>
    </source>
</evidence>
<feature type="domain" description="J" evidence="2">
    <location>
        <begin position="2"/>
        <end position="66"/>
    </location>
</feature>
<dbReference type="InterPro" id="IPR036869">
    <property type="entry name" value="J_dom_sf"/>
</dbReference>
<reference evidence="3" key="1">
    <citation type="journal article" date="2020" name="Nature">
        <title>Giant virus diversity and host interactions through global metagenomics.</title>
        <authorList>
            <person name="Schulz F."/>
            <person name="Roux S."/>
            <person name="Paez-Espino D."/>
            <person name="Jungbluth S."/>
            <person name="Walsh D.A."/>
            <person name="Denef V.J."/>
            <person name="McMahon K.D."/>
            <person name="Konstantinidis K.T."/>
            <person name="Eloe-Fadrosh E.A."/>
            <person name="Kyrpides N.C."/>
            <person name="Woyke T."/>
        </authorList>
    </citation>
    <scope>NUCLEOTIDE SEQUENCE</scope>
    <source>
        <strain evidence="3">GVMAG-M-3300024302-11</strain>
    </source>
</reference>
<name>A0A6C0IUN0_9ZZZZ</name>
<dbReference type="GO" id="GO:0051087">
    <property type="term" value="F:protein-folding chaperone binding"/>
    <property type="evidence" value="ECO:0007669"/>
    <property type="project" value="TreeGrafter"/>
</dbReference>
<evidence type="ECO:0000313" key="3">
    <source>
        <dbReference type="EMBL" id="QHT96185.1"/>
    </source>
</evidence>
<dbReference type="Pfam" id="PF00226">
    <property type="entry name" value="DnaJ"/>
    <property type="match status" value="1"/>
</dbReference>
<keyword evidence="1" id="KW-0143">Chaperone</keyword>
<dbReference type="EMBL" id="MN740254">
    <property type="protein sequence ID" value="QHT96185.1"/>
    <property type="molecule type" value="Genomic_DNA"/>
</dbReference>
<dbReference type="PRINTS" id="PR00625">
    <property type="entry name" value="JDOMAIN"/>
</dbReference>
<dbReference type="GO" id="GO:0005783">
    <property type="term" value="C:endoplasmic reticulum"/>
    <property type="evidence" value="ECO:0007669"/>
    <property type="project" value="TreeGrafter"/>
</dbReference>
<protein>
    <recommendedName>
        <fullName evidence="2">J domain-containing protein</fullName>
    </recommendedName>
</protein>
<dbReference type="PROSITE" id="PS00636">
    <property type="entry name" value="DNAJ_1"/>
    <property type="match status" value="1"/>
</dbReference>
<dbReference type="SUPFAM" id="SSF46565">
    <property type="entry name" value="Chaperone J-domain"/>
    <property type="match status" value="1"/>
</dbReference>
<accession>A0A6C0IUN0</accession>
<dbReference type="PANTHER" id="PTHR44360:SF1">
    <property type="entry name" value="DNAJ HOMOLOG SUBFAMILY B MEMBER 9"/>
    <property type="match status" value="1"/>
</dbReference>